<comment type="similarity">
    <text evidence="1 2">Belongs to the serpin family.</text>
</comment>
<accession>A0ABD2PSR7</accession>
<feature type="domain" description="Serpin" evidence="3">
    <location>
        <begin position="15"/>
        <end position="368"/>
    </location>
</feature>
<evidence type="ECO:0000256" key="2">
    <source>
        <dbReference type="RuleBase" id="RU000411"/>
    </source>
</evidence>
<dbReference type="Gene3D" id="2.30.39.10">
    <property type="entry name" value="Alpha-1-antitrypsin, domain 1"/>
    <property type="match status" value="1"/>
</dbReference>
<dbReference type="PANTHER" id="PTHR11461">
    <property type="entry name" value="SERINE PROTEASE INHIBITOR, SERPIN"/>
    <property type="match status" value="1"/>
</dbReference>
<dbReference type="InterPro" id="IPR036186">
    <property type="entry name" value="Serpin_sf"/>
</dbReference>
<proteinExistence type="inferred from homology"/>
<dbReference type="PANTHER" id="PTHR11461:SF211">
    <property type="entry name" value="GH10112P-RELATED"/>
    <property type="match status" value="1"/>
</dbReference>
<protein>
    <submittedName>
        <fullName evidence="4">Serpin peptidase inhibitor, clade B (Ovalbumin), member</fullName>
    </submittedName>
</protein>
<dbReference type="InterPro" id="IPR042185">
    <property type="entry name" value="Serpin_sf_2"/>
</dbReference>
<sequence length="370" mass="41897">MCVKQPSEAVIGVDAKVHEIVSTGDQTVYSPLSLLVLLASLLGAKAPQGQTESQLRNGFLSLQKKPDNNLASFDIGDQYVRQVMTSTRCNMQDTTSEDAPPIFCIANSMIIAERFEKAIKRAFIDKMTNDYQFQYSTVTIDTINAWVEKNTNGMIKNFLQEIPFDTAMLLMNTLYFKGQWEKTLDPVRNVMFESVDGQKYPMDRVGKTYSFPYLRDEERGFHVINLPFRRRFGEMQVPLDADVYAQLVPNLVRTPVNFEIPKFRVESKHKLKPILQAVGVDDLFSRSKANLSGMSDLPLFVSAVEQAAVLELNEYGLEASAVTQMTIMSKSLLTIMNPIPFICDQPFSFVLYDKQTNKIAFVGKYNRPTQ</sequence>
<gene>
    <name evidence="4" type="primary">SERPINI1_1</name>
    <name evidence="4" type="ORF">Ciccas_011199</name>
</gene>
<dbReference type="InterPro" id="IPR042178">
    <property type="entry name" value="Serpin_sf_1"/>
</dbReference>
<dbReference type="CDD" id="cd00172">
    <property type="entry name" value="serpin"/>
    <property type="match status" value="1"/>
</dbReference>
<evidence type="ECO:0000256" key="1">
    <source>
        <dbReference type="ARBA" id="ARBA00009500"/>
    </source>
</evidence>
<evidence type="ECO:0000313" key="5">
    <source>
        <dbReference type="Proteomes" id="UP001626550"/>
    </source>
</evidence>
<dbReference type="Gene3D" id="3.30.497.10">
    <property type="entry name" value="Antithrombin, subunit I, domain 2"/>
    <property type="match status" value="1"/>
</dbReference>
<keyword evidence="5" id="KW-1185">Reference proteome</keyword>
<reference evidence="4 5" key="1">
    <citation type="submission" date="2024-11" db="EMBL/GenBank/DDBJ databases">
        <title>Adaptive evolution of stress response genes in parasites aligns with host niche diversity.</title>
        <authorList>
            <person name="Hahn C."/>
            <person name="Resl P."/>
        </authorList>
    </citation>
    <scope>NUCLEOTIDE SEQUENCE [LARGE SCALE GENOMIC DNA]</scope>
    <source>
        <strain evidence="4">EGGRZ-B1_66</strain>
        <tissue evidence="4">Body</tissue>
    </source>
</reference>
<dbReference type="EMBL" id="JBJKFK010003122">
    <property type="protein sequence ID" value="KAL3310240.1"/>
    <property type="molecule type" value="Genomic_DNA"/>
</dbReference>
<evidence type="ECO:0000259" key="3">
    <source>
        <dbReference type="SMART" id="SM00093"/>
    </source>
</evidence>
<dbReference type="SMART" id="SM00093">
    <property type="entry name" value="SERPIN"/>
    <property type="match status" value="1"/>
</dbReference>
<name>A0ABD2PSR7_9PLAT</name>
<dbReference type="InterPro" id="IPR000215">
    <property type="entry name" value="Serpin_fam"/>
</dbReference>
<comment type="caution">
    <text evidence="4">The sequence shown here is derived from an EMBL/GenBank/DDBJ whole genome shotgun (WGS) entry which is preliminary data.</text>
</comment>
<dbReference type="Proteomes" id="UP001626550">
    <property type="component" value="Unassembled WGS sequence"/>
</dbReference>
<dbReference type="Pfam" id="PF00079">
    <property type="entry name" value="Serpin"/>
    <property type="match status" value="1"/>
</dbReference>
<evidence type="ECO:0000313" key="4">
    <source>
        <dbReference type="EMBL" id="KAL3310240.1"/>
    </source>
</evidence>
<dbReference type="InterPro" id="IPR023796">
    <property type="entry name" value="Serpin_dom"/>
</dbReference>
<organism evidence="4 5">
    <name type="scientific">Cichlidogyrus casuarinus</name>
    <dbReference type="NCBI Taxonomy" id="1844966"/>
    <lineage>
        <taxon>Eukaryota</taxon>
        <taxon>Metazoa</taxon>
        <taxon>Spiralia</taxon>
        <taxon>Lophotrochozoa</taxon>
        <taxon>Platyhelminthes</taxon>
        <taxon>Monogenea</taxon>
        <taxon>Monopisthocotylea</taxon>
        <taxon>Dactylogyridea</taxon>
        <taxon>Ancyrocephalidae</taxon>
        <taxon>Cichlidogyrus</taxon>
    </lineage>
</organism>
<dbReference type="AlphaFoldDB" id="A0ABD2PSR7"/>
<dbReference type="SUPFAM" id="SSF56574">
    <property type="entry name" value="Serpins"/>
    <property type="match status" value="1"/>
</dbReference>